<accession>A0AAD8AMW9</accession>
<gene>
    <name evidence="1" type="ORF">L9F63_026284</name>
</gene>
<dbReference type="Proteomes" id="UP001233999">
    <property type="component" value="Unassembled WGS sequence"/>
</dbReference>
<keyword evidence="2" id="KW-1185">Reference proteome</keyword>
<feature type="non-terminal residue" evidence="1">
    <location>
        <position position="140"/>
    </location>
</feature>
<reference evidence="1" key="1">
    <citation type="journal article" date="2023" name="IScience">
        <title>Live-bearing cockroach genome reveals convergent evolutionary mechanisms linked to viviparity in insects and beyond.</title>
        <authorList>
            <person name="Fouks B."/>
            <person name="Harrison M.C."/>
            <person name="Mikhailova A.A."/>
            <person name="Marchal E."/>
            <person name="English S."/>
            <person name="Carruthers M."/>
            <person name="Jennings E.C."/>
            <person name="Chiamaka E.L."/>
            <person name="Frigard R.A."/>
            <person name="Pippel M."/>
            <person name="Attardo G.M."/>
            <person name="Benoit J.B."/>
            <person name="Bornberg-Bauer E."/>
            <person name="Tobe S.S."/>
        </authorList>
    </citation>
    <scope>NUCLEOTIDE SEQUENCE</scope>
    <source>
        <strain evidence="1">Stay&amp;Tobe</strain>
    </source>
</reference>
<dbReference type="EMBL" id="JASPKZ010000306">
    <property type="protein sequence ID" value="KAJ9600578.1"/>
    <property type="molecule type" value="Genomic_DNA"/>
</dbReference>
<proteinExistence type="predicted"/>
<comment type="caution">
    <text evidence="1">The sequence shown here is derived from an EMBL/GenBank/DDBJ whole genome shotgun (WGS) entry which is preliminary data.</text>
</comment>
<feature type="non-terminal residue" evidence="1">
    <location>
        <position position="1"/>
    </location>
</feature>
<organism evidence="1 2">
    <name type="scientific">Diploptera punctata</name>
    <name type="common">Pacific beetle cockroach</name>
    <dbReference type="NCBI Taxonomy" id="6984"/>
    <lineage>
        <taxon>Eukaryota</taxon>
        <taxon>Metazoa</taxon>
        <taxon>Ecdysozoa</taxon>
        <taxon>Arthropoda</taxon>
        <taxon>Hexapoda</taxon>
        <taxon>Insecta</taxon>
        <taxon>Pterygota</taxon>
        <taxon>Neoptera</taxon>
        <taxon>Polyneoptera</taxon>
        <taxon>Dictyoptera</taxon>
        <taxon>Blattodea</taxon>
        <taxon>Blaberoidea</taxon>
        <taxon>Blaberidae</taxon>
        <taxon>Diplopterinae</taxon>
        <taxon>Diploptera</taxon>
    </lineage>
</organism>
<dbReference type="AlphaFoldDB" id="A0AAD8AMW9"/>
<evidence type="ECO:0000313" key="2">
    <source>
        <dbReference type="Proteomes" id="UP001233999"/>
    </source>
</evidence>
<name>A0AAD8AMW9_DIPPU</name>
<protein>
    <submittedName>
        <fullName evidence="1">Uncharacterized protein</fullName>
    </submittedName>
</protein>
<evidence type="ECO:0000313" key="1">
    <source>
        <dbReference type="EMBL" id="KAJ9600578.1"/>
    </source>
</evidence>
<reference evidence="1" key="2">
    <citation type="submission" date="2023-05" db="EMBL/GenBank/DDBJ databases">
        <authorList>
            <person name="Fouks B."/>
        </authorList>
    </citation>
    <scope>NUCLEOTIDE SEQUENCE</scope>
    <source>
        <strain evidence="1">Stay&amp;Tobe</strain>
        <tissue evidence="1">Testes</tissue>
    </source>
</reference>
<sequence length="140" mass="14193">HHHIAKYQTVVCYENESSLHKHSSLKVSCNMKVLACIVLALAACAFAEEAEKKTEKRGVVGLGYGGYGHGLGYGGYGHGLGYGGYGHGLGYAAAPAVAAAPVSHVSQVGYAAPAIGYGHGLGYAGHAIAKVGYAGLGYGV</sequence>